<accession>A0ABP7BFT1</accession>
<sequence>MARQATTTSASAMQLVRLSVQWGERRADVGLPGGVPLVELLPALTRRLNVLDPLQAPGGYRLVRPDGHVLDGERSLVAQGIDDGDVLSLESGAEDAPPKVYDDLVEAVADVVEKRAKPWSSQDTATTATAASAILLSIALAPALLAYAAAPTLVVPVAAALSAIVMFACAMVLDRRSAPVQAPVALVQVAALHAAAAGFTALGELPGWGLPVAFAGAAAALVGAAGMLTATRSREYGLIPLSAGLLFAVVGVLIGMLGVPVHAALALAMALAGIAGLGVPWLALAALPLRVASARDDSEVYAAPEHISPADVAAHFARGHRYQVSLRIAICVVVLVATIPVVASGPFGLALTAATYVGMLLGTRHVFSRADILAVASATLGGIVLTVITAVTVHPGWSTWMIAALAIIAAVVIVVTLLEPRHRLGLARAADPAEWLTIALLLPLALVVGEWF</sequence>
<feature type="transmembrane region" description="Helical" evidence="7">
    <location>
        <begin position="324"/>
        <end position="343"/>
    </location>
</feature>
<gene>
    <name evidence="9" type="ORF">GCM10022202_20280</name>
</gene>
<feature type="transmembrane region" description="Helical" evidence="7">
    <location>
        <begin position="349"/>
        <end position="367"/>
    </location>
</feature>
<evidence type="ECO:0000313" key="10">
    <source>
        <dbReference type="Proteomes" id="UP001410795"/>
    </source>
</evidence>
<evidence type="ECO:0000313" key="9">
    <source>
        <dbReference type="EMBL" id="GAA3659488.1"/>
    </source>
</evidence>
<dbReference type="InterPro" id="IPR024962">
    <property type="entry name" value="YukD-like"/>
</dbReference>
<evidence type="ECO:0000256" key="3">
    <source>
        <dbReference type="ARBA" id="ARBA00022475"/>
    </source>
</evidence>
<dbReference type="Pfam" id="PF08817">
    <property type="entry name" value="YukD"/>
    <property type="match status" value="1"/>
</dbReference>
<comment type="caution">
    <text evidence="9">The sequence shown here is derived from an EMBL/GenBank/DDBJ whole genome shotgun (WGS) entry which is preliminary data.</text>
</comment>
<comment type="subcellular location">
    <subcellularLocation>
        <location evidence="1">Cell membrane</location>
        <topology evidence="1">Multi-pass membrane protein</topology>
    </subcellularLocation>
</comment>
<evidence type="ECO:0000256" key="5">
    <source>
        <dbReference type="ARBA" id="ARBA00022989"/>
    </source>
</evidence>
<evidence type="ECO:0000256" key="1">
    <source>
        <dbReference type="ARBA" id="ARBA00004651"/>
    </source>
</evidence>
<dbReference type="EMBL" id="BAAAYV010000009">
    <property type="protein sequence ID" value="GAA3659488.1"/>
    <property type="molecule type" value="Genomic_DNA"/>
</dbReference>
<keyword evidence="3" id="KW-1003">Cell membrane</keyword>
<comment type="similarity">
    <text evidence="2">Belongs to the EccD/Snm4 family.</text>
</comment>
<dbReference type="Proteomes" id="UP001410795">
    <property type="component" value="Unassembled WGS sequence"/>
</dbReference>
<name>A0ABP7BFT1_9MICO</name>
<keyword evidence="6 7" id="KW-0472">Membrane</keyword>
<dbReference type="InterPro" id="IPR006707">
    <property type="entry name" value="T7SS_EccD"/>
</dbReference>
<evidence type="ECO:0000256" key="6">
    <source>
        <dbReference type="ARBA" id="ARBA00023136"/>
    </source>
</evidence>
<keyword evidence="10" id="KW-1185">Reference proteome</keyword>
<feature type="transmembrane region" description="Helical" evidence="7">
    <location>
        <begin position="372"/>
        <end position="391"/>
    </location>
</feature>
<reference evidence="10" key="1">
    <citation type="journal article" date="2019" name="Int. J. Syst. Evol. Microbiol.">
        <title>The Global Catalogue of Microorganisms (GCM) 10K type strain sequencing project: providing services to taxonomists for standard genome sequencing and annotation.</title>
        <authorList>
            <consortium name="The Broad Institute Genomics Platform"/>
            <consortium name="The Broad Institute Genome Sequencing Center for Infectious Disease"/>
            <person name="Wu L."/>
            <person name="Ma J."/>
        </authorList>
    </citation>
    <scope>NUCLEOTIDE SEQUENCE [LARGE SCALE GENOMIC DNA]</scope>
    <source>
        <strain evidence="10">JCM 16546</strain>
    </source>
</reference>
<protein>
    <recommendedName>
        <fullName evidence="8">EccD-like transmembrane domain-containing protein</fullName>
    </recommendedName>
</protein>
<feature type="transmembrane region" description="Helical" evidence="7">
    <location>
        <begin position="124"/>
        <end position="147"/>
    </location>
</feature>
<evidence type="ECO:0000259" key="8">
    <source>
        <dbReference type="Pfam" id="PF19053"/>
    </source>
</evidence>
<feature type="transmembrane region" description="Helical" evidence="7">
    <location>
        <begin position="236"/>
        <end position="257"/>
    </location>
</feature>
<dbReference type="Gene3D" id="3.10.20.90">
    <property type="entry name" value="Phosphatidylinositol 3-kinase Catalytic Subunit, Chain A, domain 1"/>
    <property type="match status" value="1"/>
</dbReference>
<keyword evidence="4 7" id="KW-0812">Transmembrane</keyword>
<evidence type="ECO:0000256" key="7">
    <source>
        <dbReference type="SAM" id="Phobius"/>
    </source>
</evidence>
<keyword evidence="5 7" id="KW-1133">Transmembrane helix</keyword>
<feature type="transmembrane region" description="Helical" evidence="7">
    <location>
        <begin position="185"/>
        <end position="202"/>
    </location>
</feature>
<evidence type="ECO:0000256" key="4">
    <source>
        <dbReference type="ARBA" id="ARBA00022692"/>
    </source>
</evidence>
<evidence type="ECO:0000256" key="2">
    <source>
        <dbReference type="ARBA" id="ARBA00006162"/>
    </source>
</evidence>
<dbReference type="RefSeq" id="WP_221859010.1">
    <property type="nucleotide sequence ID" value="NZ_BAAAYV010000009.1"/>
</dbReference>
<feature type="transmembrane region" description="Helical" evidence="7">
    <location>
        <begin position="397"/>
        <end position="418"/>
    </location>
</feature>
<feature type="domain" description="EccD-like transmembrane" evidence="8">
    <location>
        <begin position="128"/>
        <end position="448"/>
    </location>
</feature>
<feature type="transmembrane region" description="Helical" evidence="7">
    <location>
        <begin position="208"/>
        <end position="229"/>
    </location>
</feature>
<organism evidence="9 10">
    <name type="scientific">Microbacterium marinilacus</name>
    <dbReference type="NCBI Taxonomy" id="415209"/>
    <lineage>
        <taxon>Bacteria</taxon>
        <taxon>Bacillati</taxon>
        <taxon>Actinomycetota</taxon>
        <taxon>Actinomycetes</taxon>
        <taxon>Micrococcales</taxon>
        <taxon>Microbacteriaceae</taxon>
        <taxon>Microbacterium</taxon>
    </lineage>
</organism>
<feature type="transmembrane region" description="Helical" evidence="7">
    <location>
        <begin position="153"/>
        <end position="173"/>
    </location>
</feature>
<dbReference type="InterPro" id="IPR044049">
    <property type="entry name" value="EccD_transm"/>
</dbReference>
<feature type="transmembrane region" description="Helical" evidence="7">
    <location>
        <begin position="263"/>
        <end position="287"/>
    </location>
</feature>
<proteinExistence type="inferred from homology"/>
<dbReference type="NCBIfam" id="TIGR03920">
    <property type="entry name" value="T7SS_EccD"/>
    <property type="match status" value="1"/>
</dbReference>
<dbReference type="Pfam" id="PF19053">
    <property type="entry name" value="EccD"/>
    <property type="match status" value="1"/>
</dbReference>